<dbReference type="GO" id="GO:0000287">
    <property type="term" value="F:magnesium ion binding"/>
    <property type="evidence" value="ECO:0007669"/>
    <property type="project" value="UniProtKB-UniRule"/>
</dbReference>
<evidence type="ECO:0000256" key="14">
    <source>
        <dbReference type="ARBA" id="ARBA00033012"/>
    </source>
</evidence>
<gene>
    <name evidence="16" type="primary">hprK</name>
    <name evidence="19" type="ORF">IAA89_03755</name>
</gene>
<keyword evidence="7 16" id="KW-0479">Metal-binding</keyword>
<dbReference type="InterPro" id="IPR011126">
    <property type="entry name" value="Hpr_kin/Pase_Hpr_N"/>
</dbReference>
<feature type="domain" description="HPr(Ser) kinase/phosphorylase N-terminal" evidence="17">
    <location>
        <begin position="5"/>
        <end position="129"/>
    </location>
</feature>
<evidence type="ECO:0000259" key="18">
    <source>
        <dbReference type="Pfam" id="PF07475"/>
    </source>
</evidence>
<keyword evidence="13 16" id="KW-0119">Carbohydrate metabolism</keyword>
<dbReference type="Gene3D" id="3.40.50.300">
    <property type="entry name" value="P-loop containing nucleotide triphosphate hydrolases"/>
    <property type="match status" value="1"/>
</dbReference>
<comment type="function">
    <text evidence="16">Catalyzes the ATP- as well as the pyrophosphate-dependent phosphorylation of a specific serine residue in HPr, a phosphocarrier protein of the phosphoenolpyruvate-dependent sugar phosphotransferase system (PTS). HprK/P also catalyzes the pyrophosphate-producing, inorganic phosphate-dependent dephosphorylation (phosphorolysis) of seryl-phosphorylated HPr (P-Ser-HPr). The two antagonistic activities of HprK/P are regulated by several intracellular metabolites, which change their concentration in response to the absence or presence of rapidly metabolisable carbon sources (glucose, fructose, etc.) in the growth medium. Therefore, by controlling the phosphorylation state of HPr, HPrK/P is a sensor enzyme that plays a major role in the regulation of carbon metabolism and sugar transport: it mediates carbon catabolite repression (CCR), and regulates PTS-catalyzed carbohydrate uptake and inducer exclusion.</text>
</comment>
<evidence type="ECO:0000256" key="12">
    <source>
        <dbReference type="ARBA" id="ARBA00023268"/>
    </source>
</evidence>
<evidence type="ECO:0000256" key="5">
    <source>
        <dbReference type="ARBA" id="ARBA00022527"/>
    </source>
</evidence>
<dbReference type="GO" id="GO:0005524">
    <property type="term" value="F:ATP binding"/>
    <property type="evidence" value="ECO:0007669"/>
    <property type="project" value="UniProtKB-UniRule"/>
</dbReference>
<feature type="binding site" evidence="16">
    <location>
        <begin position="155"/>
        <end position="162"/>
    </location>
    <ligand>
        <name>ATP</name>
        <dbReference type="ChEBI" id="CHEBI:30616"/>
    </ligand>
</feature>
<dbReference type="InterPro" id="IPR011104">
    <property type="entry name" value="Hpr_kin/Pase_C"/>
</dbReference>
<keyword evidence="11 16" id="KW-0460">Magnesium</keyword>
<dbReference type="GO" id="GO:0000155">
    <property type="term" value="F:phosphorelay sensor kinase activity"/>
    <property type="evidence" value="ECO:0007669"/>
    <property type="project" value="InterPro"/>
</dbReference>
<feature type="binding site" evidence="16">
    <location>
        <position position="204"/>
    </location>
    <ligand>
        <name>Mg(2+)</name>
        <dbReference type="ChEBI" id="CHEBI:18420"/>
    </ligand>
</feature>
<dbReference type="AlphaFoldDB" id="A0A9D9E857"/>
<dbReference type="EC" id="2.7.4.-" evidence="16"/>
<keyword evidence="9 16" id="KW-0418">Kinase</keyword>
<comment type="caution">
    <text evidence="19">The sequence shown here is derived from an EMBL/GenBank/DDBJ whole genome shotgun (WGS) entry which is preliminary data.</text>
</comment>
<dbReference type="GO" id="GO:0004712">
    <property type="term" value="F:protein serine/threonine/tyrosine kinase activity"/>
    <property type="evidence" value="ECO:0007669"/>
    <property type="project" value="UniProtKB-UniRule"/>
</dbReference>
<keyword evidence="8 16" id="KW-0547">Nucleotide-binding</keyword>
<sequence>MPNKISIQELVDHVQLKVHYGHEFLTNRYISVLDISRPGLELTGYFEHYSPQRIQLFGKAEISFAEKMEPSKLSSVMDKIGSESTPCFVISSKLTVPEAFLSVAKKKHIPILLSDQHTSRVLTDIVSYLSDALAERQAIHGVLVNINGLGVLISGDSGIGKSEAALELIRRGHRLVSDDRVDVYQRDNNTLMGESPDILEHLMEIRGIGIIDVMNLFGAGAIQKRCEIKFIVHLQRWVDEKDDFDRLGGNNKYQRILNVDIPQIIIPVKPGRNLAIIIESAAMNYHAKSMGFNATEVFNDNLTKLIKKNTEDKDNA</sequence>
<evidence type="ECO:0000256" key="1">
    <source>
        <dbReference type="ARBA" id="ARBA00001120"/>
    </source>
</evidence>
<dbReference type="PANTHER" id="PTHR30305:SF1">
    <property type="entry name" value="HPR KINASE_PHOSPHORYLASE"/>
    <property type="match status" value="1"/>
</dbReference>
<feature type="active site" evidence="16">
    <location>
        <position position="246"/>
    </location>
</feature>
<dbReference type="InterPro" id="IPR028979">
    <property type="entry name" value="Ser_kin/Pase_Hpr-like_N_sf"/>
</dbReference>
<feature type="binding site" evidence="16">
    <location>
        <position position="162"/>
    </location>
    <ligand>
        <name>Mg(2+)</name>
        <dbReference type="ChEBI" id="CHEBI:18420"/>
    </ligand>
</feature>
<comment type="catalytic activity">
    <reaction evidence="15 16">
        <text>[HPr protein]-O-phospho-L-serine + phosphate + H(+) = [HPr protein]-L-serine + diphosphate</text>
        <dbReference type="Rhea" id="RHEA:46604"/>
        <dbReference type="Rhea" id="RHEA-COMP:11602"/>
        <dbReference type="Rhea" id="RHEA-COMP:11603"/>
        <dbReference type="ChEBI" id="CHEBI:15378"/>
        <dbReference type="ChEBI" id="CHEBI:29999"/>
        <dbReference type="ChEBI" id="CHEBI:33019"/>
        <dbReference type="ChEBI" id="CHEBI:43474"/>
        <dbReference type="ChEBI" id="CHEBI:83421"/>
    </reaction>
</comment>
<keyword evidence="5 16" id="KW-0723">Serine/threonine-protein kinase</keyword>
<evidence type="ECO:0000256" key="2">
    <source>
        <dbReference type="ARBA" id="ARBA00001946"/>
    </source>
</evidence>
<dbReference type="EC" id="2.7.11.-" evidence="16"/>
<comment type="similarity">
    <text evidence="3 16">Belongs to the HPrK/P family.</text>
</comment>
<comment type="miscellaneous">
    <text evidence="16">Both phosphorylation and phosphorolysis are carried out by the same active site and suggest a common mechanism for both reactions.</text>
</comment>
<evidence type="ECO:0000256" key="9">
    <source>
        <dbReference type="ARBA" id="ARBA00022777"/>
    </source>
</evidence>
<evidence type="ECO:0000313" key="19">
    <source>
        <dbReference type="EMBL" id="MBO8441545.1"/>
    </source>
</evidence>
<reference evidence="19" key="1">
    <citation type="submission" date="2020-10" db="EMBL/GenBank/DDBJ databases">
        <authorList>
            <person name="Gilroy R."/>
        </authorList>
    </citation>
    <scope>NUCLEOTIDE SEQUENCE</scope>
    <source>
        <strain evidence="19">C6-149</strain>
    </source>
</reference>
<dbReference type="PANTHER" id="PTHR30305">
    <property type="entry name" value="PROTEIN YJDM-RELATED"/>
    <property type="match status" value="1"/>
</dbReference>
<dbReference type="GO" id="GO:0006109">
    <property type="term" value="P:regulation of carbohydrate metabolic process"/>
    <property type="evidence" value="ECO:0007669"/>
    <property type="project" value="UniProtKB-UniRule"/>
</dbReference>
<dbReference type="InterPro" id="IPR003755">
    <property type="entry name" value="HPr(Ser)_kin/Pase"/>
</dbReference>
<dbReference type="SUPFAM" id="SSF53795">
    <property type="entry name" value="PEP carboxykinase-like"/>
    <property type="match status" value="1"/>
</dbReference>
<keyword evidence="10 16" id="KW-0067">ATP-binding</keyword>
<comment type="subunit">
    <text evidence="16">Homohexamer.</text>
</comment>
<dbReference type="Proteomes" id="UP000823614">
    <property type="component" value="Unassembled WGS sequence"/>
</dbReference>
<feature type="region of interest" description="Important for the catalytic mechanism of dephosphorylation" evidence="16">
    <location>
        <begin position="267"/>
        <end position="272"/>
    </location>
</feature>
<evidence type="ECO:0000256" key="15">
    <source>
        <dbReference type="ARBA" id="ARBA00047657"/>
    </source>
</evidence>
<evidence type="ECO:0000256" key="6">
    <source>
        <dbReference type="ARBA" id="ARBA00022679"/>
    </source>
</evidence>
<feature type="active site" evidence="16">
    <location>
        <position position="161"/>
    </location>
</feature>
<keyword evidence="12 16" id="KW-0511">Multifunctional enzyme</keyword>
<dbReference type="EMBL" id="JADIMP010000060">
    <property type="protein sequence ID" value="MBO8441545.1"/>
    <property type="molecule type" value="Genomic_DNA"/>
</dbReference>
<dbReference type="SUPFAM" id="SSF75138">
    <property type="entry name" value="HprK N-terminal domain-like"/>
    <property type="match status" value="1"/>
</dbReference>
<evidence type="ECO:0000259" key="17">
    <source>
        <dbReference type="Pfam" id="PF02603"/>
    </source>
</evidence>
<dbReference type="NCBIfam" id="TIGR00679">
    <property type="entry name" value="hpr-ser"/>
    <property type="match status" value="1"/>
</dbReference>
<comment type="catalytic activity">
    <reaction evidence="1 16">
        <text>[HPr protein]-L-serine + ATP = [HPr protein]-O-phospho-L-serine + ADP + H(+)</text>
        <dbReference type="Rhea" id="RHEA:46600"/>
        <dbReference type="Rhea" id="RHEA-COMP:11602"/>
        <dbReference type="Rhea" id="RHEA-COMP:11603"/>
        <dbReference type="ChEBI" id="CHEBI:15378"/>
        <dbReference type="ChEBI" id="CHEBI:29999"/>
        <dbReference type="ChEBI" id="CHEBI:30616"/>
        <dbReference type="ChEBI" id="CHEBI:83421"/>
        <dbReference type="ChEBI" id="CHEBI:456216"/>
    </reaction>
</comment>
<evidence type="ECO:0000256" key="8">
    <source>
        <dbReference type="ARBA" id="ARBA00022741"/>
    </source>
</evidence>
<reference evidence="19" key="2">
    <citation type="journal article" date="2021" name="PeerJ">
        <title>Extensive microbial diversity within the chicken gut microbiome revealed by metagenomics and culture.</title>
        <authorList>
            <person name="Gilroy R."/>
            <person name="Ravi A."/>
            <person name="Getino M."/>
            <person name="Pursley I."/>
            <person name="Horton D.L."/>
            <person name="Alikhan N.F."/>
            <person name="Baker D."/>
            <person name="Gharbi K."/>
            <person name="Hall N."/>
            <person name="Watson M."/>
            <person name="Adriaenssens E.M."/>
            <person name="Foster-Nyarko E."/>
            <person name="Jarju S."/>
            <person name="Secka A."/>
            <person name="Antonio M."/>
            <person name="Oren A."/>
            <person name="Chaudhuri R.R."/>
            <person name="La Ragione R."/>
            <person name="Hildebrand F."/>
            <person name="Pallen M.J."/>
        </authorList>
    </citation>
    <scope>NUCLEOTIDE SEQUENCE</scope>
    <source>
        <strain evidence="19">C6-149</strain>
    </source>
</reference>
<feature type="region of interest" description="Important for the catalytic mechanism of both phosphorylation and dephosphorylation" evidence="16">
    <location>
        <begin position="203"/>
        <end position="212"/>
    </location>
</feature>
<dbReference type="GO" id="GO:0004674">
    <property type="term" value="F:protein serine/threonine kinase activity"/>
    <property type="evidence" value="ECO:0007669"/>
    <property type="project" value="UniProtKB-KW"/>
</dbReference>
<keyword evidence="6 16" id="KW-0808">Transferase</keyword>
<evidence type="ECO:0000256" key="11">
    <source>
        <dbReference type="ARBA" id="ARBA00022842"/>
    </source>
</evidence>
<feature type="active site" evidence="16">
    <location>
        <position position="140"/>
    </location>
</feature>
<dbReference type="CDD" id="cd01918">
    <property type="entry name" value="HprK_C"/>
    <property type="match status" value="1"/>
</dbReference>
<comment type="domain">
    <text evidence="16">The Walker A ATP-binding motif also binds Pi and PPi.</text>
</comment>
<dbReference type="Gene3D" id="3.40.1390.20">
    <property type="entry name" value="HprK N-terminal domain-like"/>
    <property type="match status" value="1"/>
</dbReference>
<dbReference type="FunFam" id="3.40.50.300:FF:000174">
    <property type="entry name" value="HPr kinase/phosphorylase"/>
    <property type="match status" value="1"/>
</dbReference>
<protein>
    <recommendedName>
        <fullName evidence="4 16">HPr kinase/phosphorylase</fullName>
        <shortName evidence="16">HPrK/P</shortName>
        <ecNumber evidence="16">2.7.11.-</ecNumber>
        <ecNumber evidence="16">2.7.4.-</ecNumber>
    </recommendedName>
    <alternativeName>
        <fullName evidence="14 16">HPr(Ser) kinase/phosphorylase</fullName>
    </alternativeName>
</protein>
<dbReference type="HAMAP" id="MF_01249">
    <property type="entry name" value="HPr_kinase"/>
    <property type="match status" value="1"/>
</dbReference>
<accession>A0A9D9E857</accession>
<evidence type="ECO:0000256" key="3">
    <source>
        <dbReference type="ARBA" id="ARBA00006883"/>
    </source>
</evidence>
<evidence type="ECO:0000256" key="4">
    <source>
        <dbReference type="ARBA" id="ARBA00018922"/>
    </source>
</evidence>
<evidence type="ECO:0000256" key="16">
    <source>
        <dbReference type="HAMAP-Rule" id="MF_01249"/>
    </source>
</evidence>
<evidence type="ECO:0000313" key="20">
    <source>
        <dbReference type="Proteomes" id="UP000823614"/>
    </source>
</evidence>
<comment type="cofactor">
    <cofactor evidence="2 16">
        <name>Mg(2+)</name>
        <dbReference type="ChEBI" id="CHEBI:18420"/>
    </cofactor>
</comment>
<name>A0A9D9E857_9LACO</name>
<evidence type="ECO:0000256" key="7">
    <source>
        <dbReference type="ARBA" id="ARBA00022723"/>
    </source>
</evidence>
<dbReference type="Pfam" id="PF07475">
    <property type="entry name" value="Hpr_kinase_C"/>
    <property type="match status" value="1"/>
</dbReference>
<feature type="active site" description="Proton acceptor; for phosphorylation activity. Proton donor; for dephosphorylation activity" evidence="16">
    <location>
        <position position="179"/>
    </location>
</feature>
<feature type="domain" description="HPr kinase/phosphorylase C-terminal" evidence="18">
    <location>
        <begin position="132"/>
        <end position="301"/>
    </location>
</feature>
<organism evidence="19 20">
    <name type="scientific">Candidatus Gallilactobacillus intestinavium</name>
    <dbReference type="NCBI Taxonomy" id="2840838"/>
    <lineage>
        <taxon>Bacteria</taxon>
        <taxon>Bacillati</taxon>
        <taxon>Bacillota</taxon>
        <taxon>Bacilli</taxon>
        <taxon>Lactobacillales</taxon>
        <taxon>Lactobacillaceae</taxon>
        <taxon>Lactobacillaceae incertae sedis</taxon>
        <taxon>Candidatus Gallilactobacillus</taxon>
    </lineage>
</organism>
<evidence type="ECO:0000256" key="10">
    <source>
        <dbReference type="ARBA" id="ARBA00022840"/>
    </source>
</evidence>
<dbReference type="InterPro" id="IPR027417">
    <property type="entry name" value="P-loop_NTPase"/>
</dbReference>
<evidence type="ECO:0000256" key="13">
    <source>
        <dbReference type="ARBA" id="ARBA00023277"/>
    </source>
</evidence>
<dbReference type="Pfam" id="PF02603">
    <property type="entry name" value="Hpr_kinase_N"/>
    <property type="match status" value="1"/>
</dbReference>
<proteinExistence type="inferred from homology"/>